<dbReference type="PANTHER" id="PTHR34039:SF1">
    <property type="entry name" value="UPF0102 PROTEIN YRAN"/>
    <property type="match status" value="1"/>
</dbReference>
<proteinExistence type="inferred from homology"/>
<reference evidence="4 6" key="2">
    <citation type="submission" date="2021-03" db="EMBL/GenBank/DDBJ databases">
        <title>Rapid diversification of plasmids in a genus of pathogenic and nitrogen fixing bacteria.</title>
        <authorList>
            <person name="Weisberg A.J."/>
            <person name="Miller M."/>
            <person name="Ream W."/>
            <person name="Grunwald N.J."/>
            <person name="Chang J.H."/>
        </authorList>
    </citation>
    <scope>NUCLEOTIDE SEQUENCE [LARGE SCALE GENOMIC DNA]</scope>
    <source>
        <strain evidence="4 6">AF3.44</strain>
    </source>
</reference>
<dbReference type="Proteomes" id="UP000298545">
    <property type="component" value="Chromosome linear"/>
</dbReference>
<evidence type="ECO:0000313" key="4">
    <source>
        <dbReference type="EMBL" id="QYA09641.1"/>
    </source>
</evidence>
<dbReference type="InterPro" id="IPR011856">
    <property type="entry name" value="tRNA_endonuc-like_dom_sf"/>
</dbReference>
<dbReference type="NCBIfam" id="NF009151">
    <property type="entry name" value="PRK12497.1-5"/>
    <property type="match status" value="1"/>
</dbReference>
<dbReference type="Proteomes" id="UP000826513">
    <property type="component" value="Chromosome 2"/>
</dbReference>
<gene>
    <name evidence="3" type="ORF">CFBP5473_18350</name>
    <name evidence="4" type="ORF">J5285_19990</name>
</gene>
<evidence type="ECO:0000313" key="3">
    <source>
        <dbReference type="EMBL" id="QCI99920.1"/>
    </source>
</evidence>
<dbReference type="HAMAP" id="MF_00048">
    <property type="entry name" value="UPF0102"/>
    <property type="match status" value="1"/>
</dbReference>
<comment type="similarity">
    <text evidence="1 2">Belongs to the UPF0102 family.</text>
</comment>
<sequence>MAAEGRENNRRRAEKRGHAAEYWAALYLMLKGYRILALRYKTPLGEIDLIAKRRDIVAFVEVKARRNEQSAVDAVSYQSQRRIRAAADIWLTRRKDAHMLSQRFDIIAILPRRLPAHFINAF</sequence>
<dbReference type="Gene3D" id="3.40.1350.10">
    <property type="match status" value="1"/>
</dbReference>
<dbReference type="NCBIfam" id="TIGR00252">
    <property type="entry name" value="YraN family protein"/>
    <property type="match status" value="1"/>
</dbReference>
<protein>
    <recommendedName>
        <fullName evidence="2">UPF0102 protein CFBP5473_18350</fullName>
    </recommendedName>
</protein>
<reference evidence="3 5" key="1">
    <citation type="submission" date="2019-04" db="EMBL/GenBank/DDBJ databases">
        <title>Complete genome sequence of Agrobacterium larrymoorei CFBP5473.</title>
        <authorList>
            <person name="Haryono M."/>
            <person name="Chou L."/>
            <person name="Lin Y.-C."/>
            <person name="Lai E.-M."/>
            <person name="Kuo C.-H."/>
        </authorList>
    </citation>
    <scope>NUCLEOTIDE SEQUENCE [LARGE SCALE GENOMIC DNA]</scope>
    <source>
        <strain evidence="3 5">CFBP5473</strain>
    </source>
</reference>
<dbReference type="Pfam" id="PF02021">
    <property type="entry name" value="UPF0102"/>
    <property type="match status" value="1"/>
</dbReference>
<dbReference type="STRING" id="1367849.GCA_000518585_01156"/>
<evidence type="ECO:0000256" key="2">
    <source>
        <dbReference type="HAMAP-Rule" id="MF_00048"/>
    </source>
</evidence>
<dbReference type="PANTHER" id="PTHR34039">
    <property type="entry name" value="UPF0102 PROTEIN YRAN"/>
    <property type="match status" value="1"/>
</dbReference>
<dbReference type="KEGG" id="alf:CFBP5473_18350"/>
<dbReference type="SUPFAM" id="SSF52980">
    <property type="entry name" value="Restriction endonuclease-like"/>
    <property type="match status" value="1"/>
</dbReference>
<keyword evidence="6" id="KW-1185">Reference proteome</keyword>
<dbReference type="AlphaFoldDB" id="A0A4D7E4I5"/>
<evidence type="ECO:0000313" key="6">
    <source>
        <dbReference type="Proteomes" id="UP000826513"/>
    </source>
</evidence>
<accession>A0A4D7E4I5</accession>
<dbReference type="RefSeq" id="WP_027674024.1">
    <property type="nucleotide sequence ID" value="NZ_CP039692.1"/>
</dbReference>
<dbReference type="GO" id="GO:0003676">
    <property type="term" value="F:nucleic acid binding"/>
    <property type="evidence" value="ECO:0007669"/>
    <property type="project" value="InterPro"/>
</dbReference>
<evidence type="ECO:0000256" key="1">
    <source>
        <dbReference type="ARBA" id="ARBA00006738"/>
    </source>
</evidence>
<evidence type="ECO:0000313" key="5">
    <source>
        <dbReference type="Proteomes" id="UP000298545"/>
    </source>
</evidence>
<dbReference type="EMBL" id="CP039692">
    <property type="protein sequence ID" value="QCI99920.1"/>
    <property type="molecule type" value="Genomic_DNA"/>
</dbReference>
<dbReference type="EMBL" id="CP072168">
    <property type="protein sequence ID" value="QYA09641.1"/>
    <property type="molecule type" value="Genomic_DNA"/>
</dbReference>
<dbReference type="InterPro" id="IPR003509">
    <property type="entry name" value="UPF0102_YraN-like"/>
</dbReference>
<dbReference type="InterPro" id="IPR011335">
    <property type="entry name" value="Restrct_endonuc-II-like"/>
</dbReference>
<dbReference type="OrthoDB" id="9812968at2"/>
<name>A0A4D7E4I5_9HYPH</name>
<organism evidence="3 5">
    <name type="scientific">Agrobacterium larrymoorei</name>
    <dbReference type="NCBI Taxonomy" id="160699"/>
    <lineage>
        <taxon>Bacteria</taxon>
        <taxon>Pseudomonadati</taxon>
        <taxon>Pseudomonadota</taxon>
        <taxon>Alphaproteobacteria</taxon>
        <taxon>Hyphomicrobiales</taxon>
        <taxon>Rhizobiaceae</taxon>
        <taxon>Rhizobium/Agrobacterium group</taxon>
        <taxon>Agrobacterium</taxon>
    </lineage>
</organism>